<feature type="transmembrane region" description="Helical" evidence="1">
    <location>
        <begin position="109"/>
        <end position="135"/>
    </location>
</feature>
<proteinExistence type="predicted"/>
<dbReference type="GO" id="GO:0016787">
    <property type="term" value="F:hydrolase activity"/>
    <property type="evidence" value="ECO:0007669"/>
    <property type="project" value="UniProtKB-KW"/>
</dbReference>
<organism evidence="2 3">
    <name type="scientific">Caldibacillus debilis GB1</name>
    <dbReference type="NCBI Taxonomy" id="1339248"/>
    <lineage>
        <taxon>Bacteria</taxon>
        <taxon>Bacillati</taxon>
        <taxon>Bacillota</taxon>
        <taxon>Bacilli</taxon>
        <taxon>Bacillales</taxon>
        <taxon>Bacillaceae</taxon>
        <taxon>Caldibacillus</taxon>
    </lineage>
</organism>
<evidence type="ECO:0000313" key="2">
    <source>
        <dbReference type="EMBL" id="RKO61839.1"/>
    </source>
</evidence>
<sequence>MNGTSHKIAGASAALMVSTWMFRDVSVDATTYIAIGTSVIGGALGGLLPDIDHPGSTLGRRARILSYPINKLAGHRGITHTLLALVLLSYLLFVISGWIPIAWKGYGLVFFIGIIIGYASHLVLDMLTVSGIPLLYPFSSKMIRIAGLRTGKDDWLVILLTVAVTGTYLYYTL</sequence>
<evidence type="ECO:0000313" key="3">
    <source>
        <dbReference type="Proteomes" id="UP000286235"/>
    </source>
</evidence>
<keyword evidence="2" id="KW-0378">Hydrolase</keyword>
<feature type="transmembrane region" description="Helical" evidence="1">
    <location>
        <begin position="155"/>
        <end position="171"/>
    </location>
</feature>
<dbReference type="RefSeq" id="WP_120669303.1">
    <property type="nucleotide sequence ID" value="NZ_AZRV01000035.1"/>
</dbReference>
<dbReference type="InterPro" id="IPR007404">
    <property type="entry name" value="YdjM-like"/>
</dbReference>
<dbReference type="Proteomes" id="UP000286235">
    <property type="component" value="Unassembled WGS sequence"/>
</dbReference>
<evidence type="ECO:0000256" key="1">
    <source>
        <dbReference type="SAM" id="Phobius"/>
    </source>
</evidence>
<gene>
    <name evidence="2" type="ORF">Cdeb_01334</name>
</gene>
<keyword evidence="1" id="KW-0472">Membrane</keyword>
<keyword evidence="1" id="KW-0812">Transmembrane</keyword>
<name>A0A420VE04_9BACI</name>
<dbReference type="Pfam" id="PF04307">
    <property type="entry name" value="YdjM"/>
    <property type="match status" value="1"/>
</dbReference>
<dbReference type="EMBL" id="AZRV01000035">
    <property type="protein sequence ID" value="RKO61839.1"/>
    <property type="molecule type" value="Genomic_DNA"/>
</dbReference>
<feature type="transmembrane region" description="Helical" evidence="1">
    <location>
        <begin position="81"/>
        <end position="103"/>
    </location>
</feature>
<reference evidence="2 3" key="1">
    <citation type="submission" date="2013-12" db="EMBL/GenBank/DDBJ databases">
        <title>Genome and proteome characterization of Caldibacillus debilis GB1 derived from a cellulolytic aero-tolerant co-culture.</title>
        <authorList>
            <person name="Wushke S.T."/>
            <person name="Zhang X."/>
            <person name="Fristensky B."/>
            <person name="Wilkins J.A."/>
            <person name="Levin D.B."/>
            <person name="Sparling R."/>
        </authorList>
    </citation>
    <scope>NUCLEOTIDE SEQUENCE [LARGE SCALE GENOMIC DNA]</scope>
    <source>
        <strain evidence="2 3">GB1</strain>
    </source>
</reference>
<accession>A0A420VE04</accession>
<dbReference type="PANTHER" id="PTHR35531">
    <property type="entry name" value="INNER MEMBRANE PROTEIN YBCI-RELATED"/>
    <property type="match status" value="1"/>
</dbReference>
<protein>
    <submittedName>
        <fullName evidence="2">Putative membrane-bound metal-dependent hydrolase</fullName>
    </submittedName>
</protein>
<keyword evidence="1" id="KW-1133">Transmembrane helix</keyword>
<dbReference type="AlphaFoldDB" id="A0A420VE04"/>
<comment type="caution">
    <text evidence="2">The sequence shown here is derived from an EMBL/GenBank/DDBJ whole genome shotgun (WGS) entry which is preliminary data.</text>
</comment>
<dbReference type="PANTHER" id="PTHR35531:SF1">
    <property type="entry name" value="INNER MEMBRANE PROTEIN YBCI-RELATED"/>
    <property type="match status" value="1"/>
</dbReference>
<keyword evidence="3" id="KW-1185">Reference proteome</keyword>